<organism evidence="2">
    <name type="scientific">Rhipicephalus appendiculatus</name>
    <name type="common">Brown ear tick</name>
    <dbReference type="NCBI Taxonomy" id="34631"/>
    <lineage>
        <taxon>Eukaryota</taxon>
        <taxon>Metazoa</taxon>
        <taxon>Ecdysozoa</taxon>
        <taxon>Arthropoda</taxon>
        <taxon>Chelicerata</taxon>
        <taxon>Arachnida</taxon>
        <taxon>Acari</taxon>
        <taxon>Parasitiformes</taxon>
        <taxon>Ixodida</taxon>
        <taxon>Ixodoidea</taxon>
        <taxon>Ixodidae</taxon>
        <taxon>Rhipicephalinae</taxon>
        <taxon>Rhipicephalus</taxon>
        <taxon>Rhipicephalus</taxon>
    </lineage>
</organism>
<dbReference type="AlphaFoldDB" id="A0A131YHG6"/>
<protein>
    <submittedName>
        <fullName evidence="2">Uncharacterized protein</fullName>
    </submittedName>
</protein>
<name>A0A131YHG6_RHIAP</name>
<dbReference type="EMBL" id="GEDV01011196">
    <property type="protein sequence ID" value="JAP77361.1"/>
    <property type="molecule type" value="Transcribed_RNA"/>
</dbReference>
<sequence>MAVFDPRLRSFLLNEQEQQVVLPHTAGRGGGLLLSVGETASYFCVFSPLAHSRFVETTPSALRGRASSERIRRFHPRPDETAAPRPRRDTGRYLRPRRLRTRHTHTHSYDDEVPRAHRTSQHFCKQP</sequence>
<proteinExistence type="predicted"/>
<reference evidence="2" key="1">
    <citation type="journal article" date="2016" name="Ticks Tick Borne Dis.">
        <title>De novo assembly and annotation of the salivary gland transcriptome of Rhipicephalus appendiculatus male and female ticks during blood feeding.</title>
        <authorList>
            <person name="de Castro M.H."/>
            <person name="de Klerk D."/>
            <person name="Pienaar R."/>
            <person name="Latif A.A."/>
            <person name="Rees D.J."/>
            <person name="Mans B.J."/>
        </authorList>
    </citation>
    <scope>NUCLEOTIDE SEQUENCE</scope>
    <source>
        <tissue evidence="2">Salivary glands</tissue>
    </source>
</reference>
<feature type="compositionally biased region" description="Basic and acidic residues" evidence="1">
    <location>
        <begin position="66"/>
        <end position="92"/>
    </location>
</feature>
<evidence type="ECO:0000256" key="1">
    <source>
        <dbReference type="SAM" id="MobiDB-lite"/>
    </source>
</evidence>
<feature type="compositionally biased region" description="Basic residues" evidence="1">
    <location>
        <begin position="94"/>
        <end position="106"/>
    </location>
</feature>
<accession>A0A131YHG6</accession>
<evidence type="ECO:0000313" key="2">
    <source>
        <dbReference type="EMBL" id="JAP77361.1"/>
    </source>
</evidence>
<feature type="region of interest" description="Disordered" evidence="1">
    <location>
        <begin position="61"/>
        <end position="127"/>
    </location>
</feature>